<sequence>MKTIFNQLSVSLLLLIAVMAGCKKDPVMYAKGIESFSFKIKDAQNVEKEYQGVITDGSIAVTVPTEADVTELKAIFKTDNPRTIVQVGTEVQESGITIQDFTTAKSYRVKAEDKSTRSYAVTVSKKIALISYGFYKEDNPSLPTDYVGVIRGLQVEVALPETVSFLGLKARFTTTTGATLKVGGVDQQSKVTANNFDSQVTYTLNEASLTTPFDYKVNVVFLGKQWELFGDNLTVPTATSPKMAINPINNNPYFIYQRTGKGEDGLTIATDNRKVAVMGYVGGQWQNLGDKLGISDFRADAQTIAFNSTGELYIAYKDYLNAEQRGTVKKYTGAAWANVGNNRFTPMKVDYLTMAIDASDVPVISMTKQSNATEYPSIPQRGVYVTSYKNSQWGDATGALAGKTMFQNNLIRGLDGNIYLGLMERTTGANRPSMYKFTNNVWTAVGPTSFSAPDGLVGFQSVAVAVDKTGQAYLAFQVGSGANRMNHVMKYNAGANAWQEIGNGVLSGAVSDTFALVVDKEDDLYFAYANATSLVVKTLNKTTNNWNTERKIINEKVTAFDMQAAPNGSIYVVASLSASSKTVVYKYE</sequence>
<gene>
    <name evidence="2" type="ORF">DPV69_16970</name>
</gene>
<proteinExistence type="predicted"/>
<evidence type="ECO:0008006" key="4">
    <source>
        <dbReference type="Google" id="ProtNLM"/>
    </source>
</evidence>
<evidence type="ECO:0000256" key="1">
    <source>
        <dbReference type="SAM" id="SignalP"/>
    </source>
</evidence>
<keyword evidence="3" id="KW-1185">Reference proteome</keyword>
<accession>A0A443YM88</accession>
<name>A0A443YM88_9SPHI</name>
<protein>
    <recommendedName>
        <fullName evidence="4">DUF5018 domain-containing protein</fullName>
    </recommendedName>
</protein>
<reference evidence="2 3" key="1">
    <citation type="submission" date="2018-06" db="EMBL/GenBank/DDBJ databases">
        <title>Pedobacter endophyticus sp. nov., an endophytic bacterium isolated from a leaf of Triticum aestivum.</title>
        <authorList>
            <person name="Zhang L."/>
        </authorList>
    </citation>
    <scope>NUCLEOTIDE SEQUENCE [LARGE SCALE GENOMIC DNA]</scope>
    <source>
        <strain evidence="2 3">CM134L-2</strain>
    </source>
</reference>
<organism evidence="2 3">
    <name type="scientific">Pedobacter chitinilyticus</name>
    <dbReference type="NCBI Taxonomy" id="2233776"/>
    <lineage>
        <taxon>Bacteria</taxon>
        <taxon>Pseudomonadati</taxon>
        <taxon>Bacteroidota</taxon>
        <taxon>Sphingobacteriia</taxon>
        <taxon>Sphingobacteriales</taxon>
        <taxon>Sphingobacteriaceae</taxon>
        <taxon>Pedobacter</taxon>
    </lineage>
</organism>
<dbReference type="Gene3D" id="2.120.10.80">
    <property type="entry name" value="Kelch-type beta propeller"/>
    <property type="match status" value="1"/>
</dbReference>
<dbReference type="Proteomes" id="UP000284120">
    <property type="component" value="Unassembled WGS sequence"/>
</dbReference>
<dbReference type="OrthoDB" id="789014at2"/>
<dbReference type="InterPro" id="IPR015915">
    <property type="entry name" value="Kelch-typ_b-propeller"/>
</dbReference>
<comment type="caution">
    <text evidence="2">The sequence shown here is derived from an EMBL/GenBank/DDBJ whole genome shotgun (WGS) entry which is preliminary data.</text>
</comment>
<keyword evidence="1" id="KW-0732">Signal</keyword>
<dbReference type="SUPFAM" id="SSF50965">
    <property type="entry name" value="Galactose oxidase, central domain"/>
    <property type="match status" value="1"/>
</dbReference>
<evidence type="ECO:0000313" key="3">
    <source>
        <dbReference type="Proteomes" id="UP000284120"/>
    </source>
</evidence>
<dbReference type="Gene3D" id="2.60.40.2340">
    <property type="match status" value="2"/>
</dbReference>
<dbReference type="RefSeq" id="WP_113648608.1">
    <property type="nucleotide sequence ID" value="NZ_QMHN01000006.1"/>
</dbReference>
<dbReference type="PROSITE" id="PS51257">
    <property type="entry name" value="PROKAR_LIPOPROTEIN"/>
    <property type="match status" value="1"/>
</dbReference>
<evidence type="ECO:0000313" key="2">
    <source>
        <dbReference type="EMBL" id="RWU04856.1"/>
    </source>
</evidence>
<dbReference type="EMBL" id="SAYW01000006">
    <property type="protein sequence ID" value="RWU04856.1"/>
    <property type="molecule type" value="Genomic_DNA"/>
</dbReference>
<feature type="chain" id="PRO_5019421429" description="DUF5018 domain-containing protein" evidence="1">
    <location>
        <begin position="21"/>
        <end position="588"/>
    </location>
</feature>
<dbReference type="AlphaFoldDB" id="A0A443YM88"/>
<feature type="signal peptide" evidence="1">
    <location>
        <begin position="1"/>
        <end position="20"/>
    </location>
</feature>
<dbReference type="InterPro" id="IPR011043">
    <property type="entry name" value="Gal_Oxase/kelch_b-propeller"/>
</dbReference>